<dbReference type="AlphaFoldDB" id="A0AAV1RSN4"/>
<keyword evidence="2" id="KW-1185">Reference proteome</keyword>
<comment type="caution">
    <text evidence="1">The sequence shown here is derived from an EMBL/GenBank/DDBJ whole genome shotgun (WGS) entry which is preliminary data.</text>
</comment>
<accession>A0AAV1RSN4</accession>
<name>A0AAV1RSN4_9ROSI</name>
<dbReference type="Proteomes" id="UP001314170">
    <property type="component" value="Unassembled WGS sequence"/>
</dbReference>
<dbReference type="EMBL" id="CAWUPB010001158">
    <property type="protein sequence ID" value="CAK7339720.1"/>
    <property type="molecule type" value="Genomic_DNA"/>
</dbReference>
<reference evidence="1 2" key="1">
    <citation type="submission" date="2024-01" db="EMBL/GenBank/DDBJ databases">
        <authorList>
            <person name="Waweru B."/>
        </authorList>
    </citation>
    <scope>NUCLEOTIDE SEQUENCE [LARGE SCALE GENOMIC DNA]</scope>
</reference>
<evidence type="ECO:0000313" key="2">
    <source>
        <dbReference type="Proteomes" id="UP001314170"/>
    </source>
</evidence>
<sequence length="69" mass="7622">MHLGVRPIPGLGSTWFEIQVSIGFRIKVKNSSRIRGKMGLGFRTIEGSTKIEFKVQKGLSMVKSTMPDG</sequence>
<protein>
    <submittedName>
        <fullName evidence="1">Uncharacterized protein</fullName>
    </submittedName>
</protein>
<gene>
    <name evidence="1" type="ORF">DCAF_LOCUS14794</name>
</gene>
<proteinExistence type="predicted"/>
<organism evidence="1 2">
    <name type="scientific">Dovyalis caffra</name>
    <dbReference type="NCBI Taxonomy" id="77055"/>
    <lineage>
        <taxon>Eukaryota</taxon>
        <taxon>Viridiplantae</taxon>
        <taxon>Streptophyta</taxon>
        <taxon>Embryophyta</taxon>
        <taxon>Tracheophyta</taxon>
        <taxon>Spermatophyta</taxon>
        <taxon>Magnoliopsida</taxon>
        <taxon>eudicotyledons</taxon>
        <taxon>Gunneridae</taxon>
        <taxon>Pentapetalae</taxon>
        <taxon>rosids</taxon>
        <taxon>fabids</taxon>
        <taxon>Malpighiales</taxon>
        <taxon>Salicaceae</taxon>
        <taxon>Flacourtieae</taxon>
        <taxon>Dovyalis</taxon>
    </lineage>
</organism>
<evidence type="ECO:0000313" key="1">
    <source>
        <dbReference type="EMBL" id="CAK7339720.1"/>
    </source>
</evidence>